<dbReference type="PROSITE" id="PS51257">
    <property type="entry name" value="PROKAR_LIPOPROTEIN"/>
    <property type="match status" value="1"/>
</dbReference>
<dbReference type="Pfam" id="PF12771">
    <property type="entry name" value="SusD-like_2"/>
    <property type="match status" value="1"/>
</dbReference>
<dbReference type="InterPro" id="IPR041662">
    <property type="entry name" value="SusD-like_2"/>
</dbReference>
<gene>
    <name evidence="2" type="ORF">SAMN06269250_3523</name>
</gene>
<dbReference type="OrthoDB" id="622163at2"/>
<evidence type="ECO:0000313" key="3">
    <source>
        <dbReference type="Proteomes" id="UP000219452"/>
    </source>
</evidence>
<dbReference type="EMBL" id="OCNH01000002">
    <property type="protein sequence ID" value="SOD90738.1"/>
    <property type="molecule type" value="Genomic_DNA"/>
</dbReference>
<dbReference type="SUPFAM" id="SSF48452">
    <property type="entry name" value="TPR-like"/>
    <property type="match status" value="1"/>
</dbReference>
<reference evidence="3" key="1">
    <citation type="submission" date="2017-09" db="EMBL/GenBank/DDBJ databases">
        <authorList>
            <person name="Varghese N."/>
            <person name="Submissions S."/>
        </authorList>
    </citation>
    <scope>NUCLEOTIDE SEQUENCE [LARGE SCALE GENOMIC DNA]</scope>
    <source>
        <strain evidence="3">DSM 29961</strain>
    </source>
</reference>
<keyword evidence="1" id="KW-0732">Signal</keyword>
<protein>
    <submittedName>
        <fullName evidence="2">Starch-binding associating with outer membrane</fullName>
    </submittedName>
</protein>
<proteinExistence type="predicted"/>
<evidence type="ECO:0000256" key="1">
    <source>
        <dbReference type="SAM" id="SignalP"/>
    </source>
</evidence>
<dbReference type="RefSeq" id="WP_097127042.1">
    <property type="nucleotide sequence ID" value="NZ_OCNH01000002.1"/>
</dbReference>
<dbReference type="Proteomes" id="UP000219452">
    <property type="component" value="Unassembled WGS sequence"/>
</dbReference>
<feature type="signal peptide" evidence="1">
    <location>
        <begin position="1"/>
        <end position="18"/>
    </location>
</feature>
<accession>A0A286G5G3</accession>
<keyword evidence="3" id="KW-1185">Reference proteome</keyword>
<organism evidence="2 3">
    <name type="scientific">Spirosoma fluviale</name>
    <dbReference type="NCBI Taxonomy" id="1597977"/>
    <lineage>
        <taxon>Bacteria</taxon>
        <taxon>Pseudomonadati</taxon>
        <taxon>Bacteroidota</taxon>
        <taxon>Cytophagia</taxon>
        <taxon>Cytophagales</taxon>
        <taxon>Cytophagaceae</taxon>
        <taxon>Spirosoma</taxon>
    </lineage>
</organism>
<name>A0A286G5G3_9BACT</name>
<dbReference type="InterPro" id="IPR011990">
    <property type="entry name" value="TPR-like_helical_dom_sf"/>
</dbReference>
<feature type="chain" id="PRO_5013216406" evidence="1">
    <location>
        <begin position="19"/>
        <end position="489"/>
    </location>
</feature>
<dbReference type="Gene3D" id="1.25.40.390">
    <property type="match status" value="1"/>
</dbReference>
<dbReference type="AlphaFoldDB" id="A0A286G5G3"/>
<sequence>MKTTYKALIAVSLLTVMASCRESFFDINTTPNNPTVVPASVLLTTVEYDAAFTSTNDLNRINEVLTQHMAGVANQVAAYDVFNLRGASDNQWNGEIYAGMLTNAQRLIEQTQQTTPAYAGMAKILKAYGFSIATDVWGDVPYSEALQGLSVLTPRIDAQQDIYLGSSEKKIQSLFDLVKEGMADLDKPNTGVLPGADDVAYQGNLSRWKRLGNTLMLRLAVQMSRKAPAQAKQIITEILASPAGLINDNALDFQVGFGTDNGKQNALFSFNYVNRTGDLMASQRFLDTLTAYNDPRISRFFTLAANTSRYVGFNNGATTAAPSVVANRSRYGVYLIGTGGEAPTRIITNFNRAFLLAEAVVSLGVAGDAQALYQEGIRASMLKAGVALTDVNDYFTKNPQIVTLSGDTQNRLRQILTQKWIANIGMGIESWNDIRRTGFPKLALPLNAQGDNPAVIPVRLPYTSNEQQRNPNVPNPGPRMDERLWWDID</sequence>
<evidence type="ECO:0000313" key="2">
    <source>
        <dbReference type="EMBL" id="SOD90738.1"/>
    </source>
</evidence>